<sequence>MDLSHCNELALTLEKTLSPLLEERRRAENILNTMERQPGYSVCLLAILQDPSRPKNIRLSASTTLKNFIKRSWKVEAESDNLIPTADREQLKAQIINAMLTSTGAGQHILSEAIGLIGREDFPERWPNLLPDIIQQMTQLGTKMDSVQGLLYTAHSIFKRYRHEMRSDKLFTEMNLVIDQFAGPLTTLAVNLMNLVVGPNRLSDGSQLVSVMRALLLICKIFLSLNCQDLPAYFEDNMAQWMEIFRQLLHLDPQTTDLINNAAAASTDTTIEAPHAGMLVEQVKSQVCDNIGLYATKYSSDFTAYLPEFVKDVWEMLIAMKGTQDPKYDTLIGNALDFLSSVVSRSQNKQLFEAPETLQKLCELIVLPNIQLSANDLELFEDTPEEYIRRDLEGSDAHTRRKSACNLVYALCEAFEGPVIDNFASYINHLLTEYASAVAATGANTPMSGWSSKDSALLLVTSLAAKGKTEKFGVTSSSRLVNIPTFFETHVLPELQNPNVDQLPVIKADCLRYAITFRGLLPTAAIITLVNLSPNFLAASSVVVHNYSATLLEKLLLMTIPNQPILTPLVNKSNIINPELLIQRSLEALSRPSSCESVYVMRALLRTCSCLEERCLPSMNSLVLALVTRLSQIIKNPSKPQFNHFLFESLCLCVKLTCAAEPGSISHFEAALFPLFQEILQNDITEFFPYVFQLLAVMLEQYPLSPHVLEVCAAKRKAAGLEPAPPPPNATAKPAAAYQTLLPRLLIPALWETHGAVMALARLMQAYLLHNVDAVIATKKAEAMLGVYQRLLTSKSNDVYAFTIISAFLLAFPRVHLQPYLSQIFICIFQRLQAAKTDKFMRCLTNFLAHFVLVFSANDLVTIMDGVQDRIFSRVLEKVIIPLAELAISSPVGLLNPSFVLTAHSNAGDANHVDAFDGLSSSSMSYIARSDWRTVSIGLITLCTEADKLSAPGGTYHANSWAPLVTAILSGLAAGPGRGGNVASQAAVTAFTMTASKSSAFCDERFTDIAGDSASFTLIFASHKMPDLCPGVVDPRLYFAKSLETLSRRYPGKIMSELSSNLSPETQSLLQTLLSQSVVQLT</sequence>
<dbReference type="InterPro" id="IPR011989">
    <property type="entry name" value="ARM-like"/>
</dbReference>
<dbReference type="SMART" id="SM00913">
    <property type="entry name" value="IBN_N"/>
    <property type="match status" value="1"/>
</dbReference>
<dbReference type="GO" id="GO:0006611">
    <property type="term" value="P:protein export from nucleus"/>
    <property type="evidence" value="ECO:0007669"/>
    <property type="project" value="TreeGrafter"/>
</dbReference>
<dbReference type="Pfam" id="PF03810">
    <property type="entry name" value="IBN_N"/>
    <property type="match status" value="1"/>
</dbReference>
<keyword evidence="5" id="KW-0813">Transport</keyword>
<dbReference type="InterPro" id="IPR001494">
    <property type="entry name" value="Importin-beta_N"/>
</dbReference>
<feature type="domain" description="Importin N-terminal" evidence="10">
    <location>
        <begin position="27"/>
        <end position="101"/>
    </location>
</feature>
<dbReference type="GO" id="GO:0005049">
    <property type="term" value="F:nuclear export signal receptor activity"/>
    <property type="evidence" value="ECO:0007669"/>
    <property type="project" value="TreeGrafter"/>
</dbReference>
<organism evidence="11">
    <name type="scientific">Mesocestoides corti</name>
    <name type="common">Flatworm</name>
    <dbReference type="NCBI Taxonomy" id="53468"/>
    <lineage>
        <taxon>Eukaryota</taxon>
        <taxon>Metazoa</taxon>
        <taxon>Spiralia</taxon>
        <taxon>Lophotrochozoa</taxon>
        <taxon>Platyhelminthes</taxon>
        <taxon>Cestoda</taxon>
        <taxon>Eucestoda</taxon>
        <taxon>Cyclophyllidea</taxon>
        <taxon>Mesocestoididae</taxon>
        <taxon>Mesocestoides</taxon>
    </lineage>
</organism>
<dbReference type="GO" id="GO:0031267">
    <property type="term" value="F:small GTPase binding"/>
    <property type="evidence" value="ECO:0007669"/>
    <property type="project" value="InterPro"/>
</dbReference>
<name>A0A5K3ER92_MESCO</name>
<comment type="similarity">
    <text evidence="3">Belongs to the XPO2/CSE1 family.</text>
</comment>
<evidence type="ECO:0000313" key="11">
    <source>
        <dbReference type="WBParaSite" id="MCU_002422-RA"/>
    </source>
</evidence>
<dbReference type="AlphaFoldDB" id="A0A5K3ER92"/>
<dbReference type="InterPro" id="IPR013713">
    <property type="entry name" value="XPO2_central"/>
</dbReference>
<dbReference type="PROSITE" id="PS50166">
    <property type="entry name" value="IMPORTIN_B_NT"/>
    <property type="match status" value="1"/>
</dbReference>
<dbReference type="WBParaSite" id="MCU_002422-RA">
    <property type="protein sequence ID" value="MCU_002422-RA"/>
    <property type="gene ID" value="MCU_002422"/>
</dbReference>
<keyword evidence="7" id="KW-0653">Protein transport</keyword>
<dbReference type="PANTHER" id="PTHR10997:SF8">
    <property type="entry name" value="EXPORTIN-2"/>
    <property type="match status" value="1"/>
</dbReference>
<evidence type="ECO:0000256" key="6">
    <source>
        <dbReference type="ARBA" id="ARBA00022490"/>
    </source>
</evidence>
<dbReference type="InterPro" id="IPR016024">
    <property type="entry name" value="ARM-type_fold"/>
</dbReference>
<dbReference type="SUPFAM" id="SSF48371">
    <property type="entry name" value="ARM repeat"/>
    <property type="match status" value="1"/>
</dbReference>
<keyword evidence="8" id="KW-0539">Nucleus</keyword>
<evidence type="ECO:0000256" key="9">
    <source>
        <dbReference type="ARBA" id="ARBA00030693"/>
    </source>
</evidence>
<dbReference type="GO" id="GO:0005635">
    <property type="term" value="C:nuclear envelope"/>
    <property type="evidence" value="ECO:0007669"/>
    <property type="project" value="TreeGrafter"/>
</dbReference>
<comment type="subcellular location">
    <subcellularLocation>
        <location evidence="2">Cytoplasm</location>
    </subcellularLocation>
    <subcellularLocation>
        <location evidence="1">Nucleus</location>
    </subcellularLocation>
</comment>
<evidence type="ECO:0000256" key="3">
    <source>
        <dbReference type="ARBA" id="ARBA00008669"/>
    </source>
</evidence>
<dbReference type="PANTHER" id="PTHR10997">
    <property type="entry name" value="IMPORTIN-7, 8, 11"/>
    <property type="match status" value="1"/>
</dbReference>
<dbReference type="InterPro" id="IPR005043">
    <property type="entry name" value="XPO2_C"/>
</dbReference>
<evidence type="ECO:0000259" key="10">
    <source>
        <dbReference type="PROSITE" id="PS50166"/>
    </source>
</evidence>
<dbReference type="Gene3D" id="1.25.10.10">
    <property type="entry name" value="Leucine-rich Repeat Variant"/>
    <property type="match status" value="1"/>
</dbReference>
<dbReference type="GO" id="GO:0006606">
    <property type="term" value="P:protein import into nucleus"/>
    <property type="evidence" value="ECO:0007669"/>
    <property type="project" value="TreeGrafter"/>
</dbReference>
<proteinExistence type="inferred from homology"/>
<evidence type="ECO:0000256" key="8">
    <source>
        <dbReference type="ARBA" id="ARBA00023242"/>
    </source>
</evidence>
<accession>A0A5K3ER92</accession>
<evidence type="ECO:0000256" key="2">
    <source>
        <dbReference type="ARBA" id="ARBA00004496"/>
    </source>
</evidence>
<evidence type="ECO:0000256" key="1">
    <source>
        <dbReference type="ARBA" id="ARBA00004123"/>
    </source>
</evidence>
<dbReference type="GO" id="GO:0005829">
    <property type="term" value="C:cytosol"/>
    <property type="evidence" value="ECO:0007669"/>
    <property type="project" value="TreeGrafter"/>
</dbReference>
<evidence type="ECO:0000256" key="5">
    <source>
        <dbReference type="ARBA" id="ARBA00022448"/>
    </source>
</evidence>
<evidence type="ECO:0000256" key="4">
    <source>
        <dbReference type="ARBA" id="ARBA00018945"/>
    </source>
</evidence>
<protein>
    <recommendedName>
        <fullName evidence="4">Exportin-2</fullName>
    </recommendedName>
    <alternativeName>
        <fullName evidence="9">Importin-alpha re-exporter</fullName>
    </alternativeName>
</protein>
<reference evidence="11" key="1">
    <citation type="submission" date="2019-11" db="UniProtKB">
        <authorList>
            <consortium name="WormBaseParasite"/>
        </authorList>
    </citation>
    <scope>IDENTIFICATION</scope>
</reference>
<dbReference type="Pfam" id="PF08506">
    <property type="entry name" value="Cse1"/>
    <property type="match status" value="1"/>
</dbReference>
<evidence type="ECO:0000256" key="7">
    <source>
        <dbReference type="ARBA" id="ARBA00022927"/>
    </source>
</evidence>
<keyword evidence="6" id="KW-0963">Cytoplasm</keyword>
<dbReference type="Pfam" id="PF03378">
    <property type="entry name" value="CAS_CSE1"/>
    <property type="match status" value="2"/>
</dbReference>